<feature type="region of interest" description="Disordered" evidence="1">
    <location>
        <begin position="605"/>
        <end position="633"/>
    </location>
</feature>
<evidence type="ECO:0000259" key="4">
    <source>
        <dbReference type="PROSITE" id="PS50883"/>
    </source>
</evidence>
<organism evidence="6 7">
    <name type="scientific">Halomonas cibimaris</name>
    <dbReference type="NCBI Taxonomy" id="657012"/>
    <lineage>
        <taxon>Bacteria</taxon>
        <taxon>Pseudomonadati</taxon>
        <taxon>Pseudomonadota</taxon>
        <taxon>Gammaproteobacteria</taxon>
        <taxon>Oceanospirillales</taxon>
        <taxon>Halomonadaceae</taxon>
        <taxon>Halomonas</taxon>
    </lineage>
</organism>
<dbReference type="Gene3D" id="3.30.70.270">
    <property type="match status" value="1"/>
</dbReference>
<evidence type="ECO:0008006" key="8">
    <source>
        <dbReference type="Google" id="ProtNLM"/>
    </source>
</evidence>
<feature type="domain" description="PAC" evidence="3">
    <location>
        <begin position="128"/>
        <end position="180"/>
    </location>
</feature>
<reference evidence="7" key="1">
    <citation type="journal article" date="2019" name="Int. J. Syst. Evol. Microbiol.">
        <title>The Global Catalogue of Microorganisms (GCM) 10K type strain sequencing project: providing services to taxonomists for standard genome sequencing and annotation.</title>
        <authorList>
            <consortium name="The Broad Institute Genomics Platform"/>
            <consortium name="The Broad Institute Genome Sequencing Center for Infectious Disease"/>
            <person name="Wu L."/>
            <person name="Ma J."/>
        </authorList>
    </citation>
    <scope>NUCLEOTIDE SEQUENCE [LARGE SCALE GENOMIC DNA]</scope>
    <source>
        <strain evidence="7">JCM 16914</strain>
    </source>
</reference>
<dbReference type="SMART" id="SM00052">
    <property type="entry name" value="EAL"/>
    <property type="match status" value="1"/>
</dbReference>
<dbReference type="CDD" id="cd01948">
    <property type="entry name" value="EAL"/>
    <property type="match status" value="1"/>
</dbReference>
<dbReference type="PROSITE" id="PS50887">
    <property type="entry name" value="GGDEF"/>
    <property type="match status" value="1"/>
</dbReference>
<dbReference type="NCBIfam" id="TIGR00254">
    <property type="entry name" value="GGDEF"/>
    <property type="match status" value="1"/>
</dbReference>
<dbReference type="Pfam" id="PF00563">
    <property type="entry name" value="EAL"/>
    <property type="match status" value="1"/>
</dbReference>
<proteinExistence type="predicted"/>
<dbReference type="EMBL" id="BAAAZT010000076">
    <property type="protein sequence ID" value="GAA3909838.1"/>
    <property type="molecule type" value="Genomic_DNA"/>
</dbReference>
<dbReference type="InterPro" id="IPR043128">
    <property type="entry name" value="Rev_trsase/Diguanyl_cyclase"/>
</dbReference>
<feature type="domain" description="GGDEF" evidence="5">
    <location>
        <begin position="211"/>
        <end position="341"/>
    </location>
</feature>
<comment type="caution">
    <text evidence="6">The sequence shown here is derived from an EMBL/GenBank/DDBJ whole genome shotgun (WGS) entry which is preliminary data.</text>
</comment>
<name>A0ABP7LZ86_9GAMM</name>
<dbReference type="CDD" id="cd01949">
    <property type="entry name" value="GGDEF"/>
    <property type="match status" value="1"/>
</dbReference>
<dbReference type="SMART" id="SM00091">
    <property type="entry name" value="PAS"/>
    <property type="match status" value="1"/>
</dbReference>
<evidence type="ECO:0000313" key="6">
    <source>
        <dbReference type="EMBL" id="GAA3909838.1"/>
    </source>
</evidence>
<dbReference type="SUPFAM" id="SSF141868">
    <property type="entry name" value="EAL domain-like"/>
    <property type="match status" value="1"/>
</dbReference>
<dbReference type="InterPro" id="IPR029787">
    <property type="entry name" value="Nucleotide_cyclase"/>
</dbReference>
<dbReference type="SUPFAM" id="SSF55785">
    <property type="entry name" value="PYP-like sensor domain (PAS domain)"/>
    <property type="match status" value="1"/>
</dbReference>
<feature type="compositionally biased region" description="Polar residues" evidence="1">
    <location>
        <begin position="624"/>
        <end position="633"/>
    </location>
</feature>
<gene>
    <name evidence="6" type="ORF">GCM10022228_20810</name>
</gene>
<feature type="domain" description="EAL" evidence="4">
    <location>
        <begin position="350"/>
        <end position="606"/>
    </location>
</feature>
<dbReference type="Gene3D" id="3.30.450.20">
    <property type="entry name" value="PAS domain"/>
    <property type="match status" value="1"/>
</dbReference>
<dbReference type="InterPro" id="IPR000700">
    <property type="entry name" value="PAS-assoc_C"/>
</dbReference>
<dbReference type="PROSITE" id="PS50883">
    <property type="entry name" value="EAL"/>
    <property type="match status" value="1"/>
</dbReference>
<dbReference type="PROSITE" id="PS50112">
    <property type="entry name" value="PAS"/>
    <property type="match status" value="1"/>
</dbReference>
<evidence type="ECO:0000259" key="3">
    <source>
        <dbReference type="PROSITE" id="PS50113"/>
    </source>
</evidence>
<dbReference type="Pfam" id="PF13426">
    <property type="entry name" value="PAS_9"/>
    <property type="match status" value="1"/>
</dbReference>
<evidence type="ECO:0000313" key="7">
    <source>
        <dbReference type="Proteomes" id="UP001500133"/>
    </source>
</evidence>
<sequence length="633" mass="69979">MWPLVSLNRPLVWAALMALPACIWIPDATLRMVATSAVALGMGDAWRQVLKQREQARLAQDAVSLAGEAVVVSDARNRVQAVNPAFTQITGYTAGEVVGRKLEMLSSTRHDKAFYRRFWQTLLTTGCWEGEMWSRRKSGDECPEWVKIRAMTDRRGEVSHFIGLYTDISAQKARENDLRRIGFEDPLTGLPNRRRLHDLMASRIRHLRAGESLDMALIDIDGFKSINDSFGVEQGDRLLGRFAHRLSRQAAGSVTGRLGGDEFLVIRTTTFDDHNAWVAGLREHMGRPFEVQQQSLRLGLTIGSCRAPEDGRDSGVLFQRLESALYSAKRQGRNHSLRFRPALDQQANPRLALVSDLREALVAGDQLELHYQTQHHPATGALTGMEALLRWRHPRDGMISPGEFIPLAERHGLMAELGAWVVENACAQQARWQHTAMPATTIWINISALQLFQGDLESQLAGCLKRYRLQASQIGLELTESVLLDERAGDMVPRLETLRERGAPLAVDDFGTGYSSLGYLKHLPVDKVKLDRAFIRELPESRADAAIVTAVLAMAEGMALDVVAEGVETEAQRQFLVDAGCRSVQGFYFARPLPAAELEARWAASPPNTSAHASASAGSSQGARVTSASTLPP</sequence>
<dbReference type="InterPro" id="IPR000160">
    <property type="entry name" value="GGDEF_dom"/>
</dbReference>
<dbReference type="Proteomes" id="UP001500133">
    <property type="component" value="Unassembled WGS sequence"/>
</dbReference>
<accession>A0ABP7LZ86</accession>
<dbReference type="Gene3D" id="3.20.20.450">
    <property type="entry name" value="EAL domain"/>
    <property type="match status" value="1"/>
</dbReference>
<evidence type="ECO:0000256" key="1">
    <source>
        <dbReference type="SAM" id="MobiDB-lite"/>
    </source>
</evidence>
<feature type="compositionally biased region" description="Low complexity" evidence="1">
    <location>
        <begin position="610"/>
        <end position="623"/>
    </location>
</feature>
<feature type="domain" description="PAS" evidence="2">
    <location>
        <begin position="55"/>
        <end position="102"/>
    </location>
</feature>
<dbReference type="InterPro" id="IPR035965">
    <property type="entry name" value="PAS-like_dom_sf"/>
</dbReference>
<keyword evidence="7" id="KW-1185">Reference proteome</keyword>
<dbReference type="PANTHER" id="PTHR44757:SF2">
    <property type="entry name" value="BIOFILM ARCHITECTURE MAINTENANCE PROTEIN MBAA"/>
    <property type="match status" value="1"/>
</dbReference>
<protein>
    <recommendedName>
        <fullName evidence="8">Phosphodiesterase</fullName>
    </recommendedName>
</protein>
<dbReference type="CDD" id="cd00130">
    <property type="entry name" value="PAS"/>
    <property type="match status" value="1"/>
</dbReference>
<dbReference type="NCBIfam" id="TIGR00229">
    <property type="entry name" value="sensory_box"/>
    <property type="match status" value="1"/>
</dbReference>
<dbReference type="SUPFAM" id="SSF55073">
    <property type="entry name" value="Nucleotide cyclase"/>
    <property type="match status" value="1"/>
</dbReference>
<dbReference type="PANTHER" id="PTHR44757">
    <property type="entry name" value="DIGUANYLATE CYCLASE DGCP"/>
    <property type="match status" value="1"/>
</dbReference>
<evidence type="ECO:0000259" key="5">
    <source>
        <dbReference type="PROSITE" id="PS50887"/>
    </source>
</evidence>
<dbReference type="InterPro" id="IPR035919">
    <property type="entry name" value="EAL_sf"/>
</dbReference>
<dbReference type="PROSITE" id="PS50113">
    <property type="entry name" value="PAC"/>
    <property type="match status" value="1"/>
</dbReference>
<dbReference type="InterPro" id="IPR000014">
    <property type="entry name" value="PAS"/>
</dbReference>
<dbReference type="SMART" id="SM00267">
    <property type="entry name" value="GGDEF"/>
    <property type="match status" value="1"/>
</dbReference>
<dbReference type="InterPro" id="IPR001633">
    <property type="entry name" value="EAL_dom"/>
</dbReference>
<dbReference type="Pfam" id="PF00990">
    <property type="entry name" value="GGDEF"/>
    <property type="match status" value="1"/>
</dbReference>
<dbReference type="InterPro" id="IPR052155">
    <property type="entry name" value="Biofilm_reg_signaling"/>
</dbReference>
<evidence type="ECO:0000259" key="2">
    <source>
        <dbReference type="PROSITE" id="PS50112"/>
    </source>
</evidence>
<dbReference type="RefSeq" id="WP_344704874.1">
    <property type="nucleotide sequence ID" value="NZ_BAAAZT010000076.1"/>
</dbReference>